<evidence type="ECO:0000313" key="14">
    <source>
        <dbReference type="Proteomes" id="UP000001593"/>
    </source>
</evidence>
<dbReference type="Gene3D" id="3.40.50.2020">
    <property type="match status" value="1"/>
</dbReference>
<accession>A7S545</accession>
<comment type="catalytic activity">
    <reaction evidence="8">
        <text>cytidine + ATP = CMP + ADP + H(+)</text>
        <dbReference type="Rhea" id="RHEA:24674"/>
        <dbReference type="ChEBI" id="CHEBI:15378"/>
        <dbReference type="ChEBI" id="CHEBI:17562"/>
        <dbReference type="ChEBI" id="CHEBI:30616"/>
        <dbReference type="ChEBI" id="CHEBI:60377"/>
        <dbReference type="ChEBI" id="CHEBI:456216"/>
        <dbReference type="EC" id="2.7.1.48"/>
    </reaction>
</comment>
<evidence type="ECO:0000256" key="9">
    <source>
        <dbReference type="ARBA" id="ARBA00048909"/>
    </source>
</evidence>
<keyword evidence="5" id="KW-0547">Nucleotide-binding</keyword>
<keyword evidence="7" id="KW-0067">ATP-binding</keyword>
<dbReference type="UniPathway" id="UPA00574">
    <property type="reaction ID" value="UER00637"/>
</dbReference>
<keyword evidence="6" id="KW-0418">Kinase</keyword>
<reference evidence="13 14" key="1">
    <citation type="journal article" date="2007" name="Science">
        <title>Sea anemone genome reveals ancestral eumetazoan gene repertoire and genomic organization.</title>
        <authorList>
            <person name="Putnam N.H."/>
            <person name="Srivastava M."/>
            <person name="Hellsten U."/>
            <person name="Dirks B."/>
            <person name="Chapman J."/>
            <person name="Salamov A."/>
            <person name="Terry A."/>
            <person name="Shapiro H."/>
            <person name="Lindquist E."/>
            <person name="Kapitonov V.V."/>
            <person name="Jurka J."/>
            <person name="Genikhovich G."/>
            <person name="Grigoriev I.V."/>
            <person name="Lucas S.M."/>
            <person name="Steele R.E."/>
            <person name="Finnerty J.R."/>
            <person name="Technau U."/>
            <person name="Martindale M.Q."/>
            <person name="Rokhsar D.S."/>
        </authorList>
    </citation>
    <scope>NUCLEOTIDE SEQUENCE [LARGE SCALE GENOMIC DNA]</scope>
    <source>
        <strain evidence="14">CH2 X CH6</strain>
    </source>
</reference>
<dbReference type="InterPro" id="IPR029057">
    <property type="entry name" value="PRTase-like"/>
</dbReference>
<dbReference type="InterPro" id="IPR000764">
    <property type="entry name" value="Uridine_kinase-like"/>
</dbReference>
<evidence type="ECO:0000256" key="5">
    <source>
        <dbReference type="ARBA" id="ARBA00022741"/>
    </source>
</evidence>
<dbReference type="Gene3D" id="3.40.50.300">
    <property type="entry name" value="P-loop containing nucleotide triphosphate hydrolases"/>
    <property type="match status" value="1"/>
</dbReference>
<feature type="domain" description="Phosphoribulokinase/uridine kinase" evidence="11">
    <location>
        <begin position="95"/>
        <end position="175"/>
    </location>
</feature>
<dbReference type="CDD" id="cd06223">
    <property type="entry name" value="PRTases_typeI"/>
    <property type="match status" value="1"/>
</dbReference>
<dbReference type="Pfam" id="PF00485">
    <property type="entry name" value="PRK"/>
    <property type="match status" value="2"/>
</dbReference>
<dbReference type="OMA" id="EPQLHCE"/>
<dbReference type="PhylomeDB" id="A7S545"/>
<dbReference type="STRING" id="45351.A7S545"/>
<dbReference type="AlphaFoldDB" id="A7S545"/>
<keyword evidence="4" id="KW-0808">Transferase</keyword>
<evidence type="ECO:0000256" key="8">
    <source>
        <dbReference type="ARBA" id="ARBA00047436"/>
    </source>
</evidence>
<dbReference type="SUPFAM" id="SSF53271">
    <property type="entry name" value="PRTase-like"/>
    <property type="match status" value="1"/>
</dbReference>
<dbReference type="GO" id="GO:0004849">
    <property type="term" value="F:uridine kinase activity"/>
    <property type="evidence" value="ECO:0000318"/>
    <property type="project" value="GO_Central"/>
</dbReference>
<dbReference type="HOGENOM" id="CLU_021278_0_1_1"/>
<dbReference type="InParanoid" id="A7S545"/>
<dbReference type="GO" id="GO:0005737">
    <property type="term" value="C:cytoplasm"/>
    <property type="evidence" value="ECO:0000318"/>
    <property type="project" value="GO_Central"/>
</dbReference>
<dbReference type="EC" id="2.7.1.48" evidence="3"/>
<dbReference type="GO" id="GO:0005524">
    <property type="term" value="F:ATP binding"/>
    <property type="evidence" value="ECO:0007669"/>
    <property type="project" value="UniProtKB-KW"/>
</dbReference>
<feature type="domain" description="Phosphoribulokinase/uridine kinase" evidence="11">
    <location>
        <begin position="191"/>
        <end position="313"/>
    </location>
</feature>
<evidence type="ECO:0000256" key="2">
    <source>
        <dbReference type="ARBA" id="ARBA00005408"/>
    </source>
</evidence>
<evidence type="ECO:0000256" key="3">
    <source>
        <dbReference type="ARBA" id="ARBA00012137"/>
    </source>
</evidence>
<dbReference type="eggNOG" id="KOG4203">
    <property type="taxonomic scope" value="Eukaryota"/>
</dbReference>
<comment type="similarity">
    <text evidence="2">Belongs to the uridine kinase family.</text>
</comment>
<dbReference type="FunFam" id="3.40.50.2020:FF:000010">
    <property type="entry name" value="Uridine-cytidine kinase"/>
    <property type="match status" value="1"/>
</dbReference>
<comment type="pathway">
    <text evidence="1">Pyrimidine metabolism; UMP biosynthesis via salvage pathway; UMP from uridine: step 1/1.</text>
</comment>
<dbReference type="NCBIfam" id="NF001097">
    <property type="entry name" value="PRK00129.1"/>
    <property type="match status" value="1"/>
</dbReference>
<sequence>MSGSCKTEPLHLDLNKRSISPNDDSSGSSESIEEQGLSPPNSPTKSQRNTVIVFRRTNKTIYTADVNVYDYKNWVEQLGRPPWYDPTGQLKEPFVIGLCGGSASGKTTVANRIIEELGVPWVSMLSLDSFYKVLSSEQHEMAARNEYNFDHPDAFDADLAAKVLKRLKRGKSVQVCIQILFIPLSVLQIVQEQIINRKAIVTLQIPIYDFKTHGRLPEKTDLYGANVIIFEGIMAFAYKELRDLMDMKVFVDTDPDIRLARRLKRDITERGRELPGVLQQYNKFVKPAFDQHIAPTMAFADIVVPRGGENDVAIDLIVTHVKTQLEQRGFNFRSQLVSAHQDQPLPNSLSIVEGTPQVRGLHTIIRNKMTTRDDFIFYSKRLMRILIEHALSLLPFKTQNVVTSRGNTYEGKKFMGKRLCGVSILRAGETLEPALASVCKEIRIGKILIQTNDETDEPELHYLRLPKDISDDHVILMDATVATGAAALMAIRVLLDHEVKEENILFVSLIAAKSGVHTIAYAYPKVNIVTTAVDNELNDQYHIIPGIGNFGDRYFGTEYRTPST</sequence>
<dbReference type="InterPro" id="IPR006083">
    <property type="entry name" value="PRK/URK"/>
</dbReference>
<keyword evidence="14" id="KW-1185">Reference proteome</keyword>
<dbReference type="GO" id="GO:0044206">
    <property type="term" value="P:UMP salvage"/>
    <property type="evidence" value="ECO:0007669"/>
    <property type="project" value="UniProtKB-UniPathway"/>
</dbReference>
<evidence type="ECO:0000259" key="11">
    <source>
        <dbReference type="Pfam" id="PF00485"/>
    </source>
</evidence>
<comment type="catalytic activity">
    <reaction evidence="9">
        <text>uridine + ATP = UMP + ADP + H(+)</text>
        <dbReference type="Rhea" id="RHEA:16825"/>
        <dbReference type="ChEBI" id="CHEBI:15378"/>
        <dbReference type="ChEBI" id="CHEBI:16704"/>
        <dbReference type="ChEBI" id="CHEBI:30616"/>
        <dbReference type="ChEBI" id="CHEBI:57865"/>
        <dbReference type="ChEBI" id="CHEBI:456216"/>
        <dbReference type="EC" id="2.7.1.48"/>
    </reaction>
</comment>
<dbReference type="PANTHER" id="PTHR10285">
    <property type="entry name" value="URIDINE KINASE"/>
    <property type="match status" value="1"/>
</dbReference>
<evidence type="ECO:0000313" key="13">
    <source>
        <dbReference type="EMBL" id="EDO41140.1"/>
    </source>
</evidence>
<evidence type="ECO:0000259" key="12">
    <source>
        <dbReference type="Pfam" id="PF14681"/>
    </source>
</evidence>
<evidence type="ECO:0000256" key="6">
    <source>
        <dbReference type="ARBA" id="ARBA00022777"/>
    </source>
</evidence>
<evidence type="ECO:0000256" key="10">
    <source>
        <dbReference type="SAM" id="MobiDB-lite"/>
    </source>
</evidence>
<dbReference type="PRINTS" id="PR00988">
    <property type="entry name" value="URIDINKINASE"/>
</dbReference>
<proteinExistence type="inferred from homology"/>
<gene>
    <name evidence="13" type="ORF">NEMVEDRAFT_v1g206949</name>
</gene>
<feature type="compositionally biased region" description="Low complexity" evidence="10">
    <location>
        <begin position="18"/>
        <end position="38"/>
    </location>
</feature>
<dbReference type="EMBL" id="DS469581">
    <property type="protein sequence ID" value="EDO41140.1"/>
    <property type="molecule type" value="Genomic_DNA"/>
</dbReference>
<feature type="region of interest" description="Disordered" evidence="10">
    <location>
        <begin position="1"/>
        <end position="50"/>
    </location>
</feature>
<organism evidence="13 14">
    <name type="scientific">Nematostella vectensis</name>
    <name type="common">Starlet sea anemone</name>
    <dbReference type="NCBI Taxonomy" id="45351"/>
    <lineage>
        <taxon>Eukaryota</taxon>
        <taxon>Metazoa</taxon>
        <taxon>Cnidaria</taxon>
        <taxon>Anthozoa</taxon>
        <taxon>Hexacorallia</taxon>
        <taxon>Actiniaria</taxon>
        <taxon>Edwardsiidae</taxon>
        <taxon>Nematostella</taxon>
    </lineage>
</organism>
<evidence type="ECO:0000256" key="1">
    <source>
        <dbReference type="ARBA" id="ARBA00004690"/>
    </source>
</evidence>
<feature type="domain" description="Phosphoribosyltransferase" evidence="12">
    <location>
        <begin position="354"/>
        <end position="557"/>
    </location>
</feature>
<evidence type="ECO:0000256" key="4">
    <source>
        <dbReference type="ARBA" id="ARBA00022679"/>
    </source>
</evidence>
<dbReference type="InterPro" id="IPR000836">
    <property type="entry name" value="PRTase_dom"/>
</dbReference>
<name>A7S545_NEMVE</name>
<dbReference type="SUPFAM" id="SSF52540">
    <property type="entry name" value="P-loop containing nucleoside triphosphate hydrolases"/>
    <property type="match status" value="1"/>
</dbReference>
<dbReference type="Proteomes" id="UP000001593">
    <property type="component" value="Unassembled WGS sequence"/>
</dbReference>
<protein>
    <recommendedName>
        <fullName evidence="3">uridine/cytidine kinase</fullName>
        <ecNumber evidence="3">2.7.1.48</ecNumber>
    </recommendedName>
</protein>
<evidence type="ECO:0000256" key="7">
    <source>
        <dbReference type="ARBA" id="ARBA00022840"/>
    </source>
</evidence>
<dbReference type="Pfam" id="PF14681">
    <property type="entry name" value="UPRTase"/>
    <property type="match status" value="1"/>
</dbReference>
<dbReference type="CDD" id="cd02023">
    <property type="entry name" value="UMPK"/>
    <property type="match status" value="1"/>
</dbReference>
<dbReference type="InterPro" id="IPR027417">
    <property type="entry name" value="P-loop_NTPase"/>
</dbReference>